<sequence length="313" mass="35257">MNLFMLNLSIVAGLVVLVGVGLSIRFGKQTPPLVKPANMLKPAEWPAEDVTVGWVGHSTVLMSLYGVKVITDPVLGDRVGQQLGVGDWQIGLRRHVAPAVTYEDLGDVDVILLSHAHFDHCDIPTLKRLAHPDAVVIVPKNISHLLRGLPFKRIVELGGEEKVELAEWGLTVRAVPVKHWGNRYPWNTNYGYTGYLLEKRGTRIFFPGDTAYTPDFYRLRDLGQIDVSFMPIGAYYPDKYQWAHCTPEQAWQMFIDTGAKVLVPIHWDTIRLSQEPLHEPLERLLAVSGEERDRIVIKKHGETYTLVKKKTAV</sequence>
<dbReference type="InterPro" id="IPR036866">
    <property type="entry name" value="RibonucZ/Hydroxyglut_hydro"/>
</dbReference>
<feature type="domain" description="Metallo-beta-lactamase" evidence="1">
    <location>
        <begin position="56"/>
        <end position="266"/>
    </location>
</feature>
<accession>A0ABW2RH96</accession>
<dbReference type="RefSeq" id="WP_379863618.1">
    <property type="nucleotide sequence ID" value="NZ_JBHTBW010000009.1"/>
</dbReference>
<dbReference type="PIRSF" id="PIRSF038896">
    <property type="entry name" value="NAPE-PLD"/>
    <property type="match status" value="1"/>
</dbReference>
<dbReference type="PANTHER" id="PTHR15032">
    <property type="entry name" value="N-ACYL-PHOSPHATIDYLETHANOLAMINE-HYDROLYZING PHOSPHOLIPASE D"/>
    <property type="match status" value="1"/>
</dbReference>
<keyword evidence="3" id="KW-1185">Reference proteome</keyword>
<dbReference type="InterPro" id="IPR024884">
    <property type="entry name" value="NAPE-PLD"/>
</dbReference>
<proteinExistence type="predicted"/>
<organism evidence="2 3">
    <name type="scientific">Laceyella putida</name>
    <dbReference type="NCBI Taxonomy" id="110101"/>
    <lineage>
        <taxon>Bacteria</taxon>
        <taxon>Bacillati</taxon>
        <taxon>Bacillota</taxon>
        <taxon>Bacilli</taxon>
        <taxon>Bacillales</taxon>
        <taxon>Thermoactinomycetaceae</taxon>
        <taxon>Laceyella</taxon>
    </lineage>
</organism>
<dbReference type="SUPFAM" id="SSF56281">
    <property type="entry name" value="Metallo-hydrolase/oxidoreductase"/>
    <property type="match status" value="1"/>
</dbReference>
<comment type="caution">
    <text evidence="2">The sequence shown here is derived from an EMBL/GenBank/DDBJ whole genome shotgun (WGS) entry which is preliminary data.</text>
</comment>
<dbReference type="SMART" id="SM00849">
    <property type="entry name" value="Lactamase_B"/>
    <property type="match status" value="1"/>
</dbReference>
<evidence type="ECO:0000313" key="2">
    <source>
        <dbReference type="EMBL" id="MFC7440373.1"/>
    </source>
</evidence>
<dbReference type="EMBL" id="JBHTBW010000009">
    <property type="protein sequence ID" value="MFC7440373.1"/>
    <property type="molecule type" value="Genomic_DNA"/>
</dbReference>
<evidence type="ECO:0000313" key="3">
    <source>
        <dbReference type="Proteomes" id="UP001596500"/>
    </source>
</evidence>
<dbReference type="PANTHER" id="PTHR15032:SF4">
    <property type="entry name" value="N-ACYL-PHOSPHATIDYLETHANOLAMINE-HYDROLYZING PHOSPHOLIPASE D"/>
    <property type="match status" value="1"/>
</dbReference>
<dbReference type="Gene3D" id="3.60.15.10">
    <property type="entry name" value="Ribonuclease Z/Hydroxyacylglutathione hydrolase-like"/>
    <property type="match status" value="1"/>
</dbReference>
<dbReference type="Proteomes" id="UP001596500">
    <property type="component" value="Unassembled WGS sequence"/>
</dbReference>
<dbReference type="InterPro" id="IPR001279">
    <property type="entry name" value="Metallo-B-lactamas"/>
</dbReference>
<protein>
    <submittedName>
        <fullName evidence="2">MBL fold metallo-hydrolase</fullName>
    </submittedName>
</protein>
<dbReference type="Pfam" id="PF12706">
    <property type="entry name" value="Lactamase_B_2"/>
    <property type="match status" value="1"/>
</dbReference>
<name>A0ABW2RH96_9BACL</name>
<evidence type="ECO:0000259" key="1">
    <source>
        <dbReference type="SMART" id="SM00849"/>
    </source>
</evidence>
<gene>
    <name evidence="2" type="ORF">ACFQNG_04280</name>
</gene>
<reference evidence="3" key="1">
    <citation type="journal article" date="2019" name="Int. J. Syst. Evol. Microbiol.">
        <title>The Global Catalogue of Microorganisms (GCM) 10K type strain sequencing project: providing services to taxonomists for standard genome sequencing and annotation.</title>
        <authorList>
            <consortium name="The Broad Institute Genomics Platform"/>
            <consortium name="The Broad Institute Genome Sequencing Center for Infectious Disease"/>
            <person name="Wu L."/>
            <person name="Ma J."/>
        </authorList>
    </citation>
    <scope>NUCLEOTIDE SEQUENCE [LARGE SCALE GENOMIC DNA]</scope>
    <source>
        <strain evidence="3">CGMCC 1.12942</strain>
    </source>
</reference>